<feature type="binding site" evidence="7">
    <location>
        <position position="38"/>
    </location>
    <ligand>
        <name>FMN</name>
        <dbReference type="ChEBI" id="CHEBI:58210"/>
    </ligand>
</feature>
<comment type="caution">
    <text evidence="7">Lacks conserved residue(s) required for the propagation of feature annotation.</text>
</comment>
<proteinExistence type="inferred from homology"/>
<dbReference type="InterPro" id="IPR004507">
    <property type="entry name" value="UbiX-like"/>
</dbReference>
<dbReference type="InterPro" id="IPR036551">
    <property type="entry name" value="Flavin_trans-like"/>
</dbReference>
<feature type="binding site" evidence="7">
    <location>
        <begin position="12"/>
        <end position="14"/>
    </location>
    <ligand>
        <name>FMN</name>
        <dbReference type="ChEBI" id="CHEBI:58210"/>
    </ligand>
</feature>
<dbReference type="OrthoDB" id="9781577at2"/>
<dbReference type="PANTHER" id="PTHR43374:SF1">
    <property type="entry name" value="FLAVIN PRENYLTRANSFERASE PAD1, MITOCHONDRIAL"/>
    <property type="match status" value="1"/>
</dbReference>
<dbReference type="NCBIfam" id="NF004685">
    <property type="entry name" value="PRK06029.1"/>
    <property type="match status" value="1"/>
</dbReference>
<dbReference type="HOGENOM" id="CLU_074522_0_1_9"/>
<feature type="domain" description="Flavoprotein" evidence="8">
    <location>
        <begin position="5"/>
        <end position="181"/>
    </location>
</feature>
<dbReference type="AlphaFoldDB" id="F4A3F2"/>
<keyword evidence="3 7" id="KW-0288">FMN</keyword>
<dbReference type="PANTHER" id="PTHR43374">
    <property type="entry name" value="FLAVIN PRENYLTRANSFERASE"/>
    <property type="match status" value="1"/>
</dbReference>
<dbReference type="EMBL" id="CP002360">
    <property type="protein sequence ID" value="AEE97407.1"/>
    <property type="molecule type" value="Genomic_DNA"/>
</dbReference>
<reference evidence="9 10" key="2">
    <citation type="journal article" date="2011" name="Stand. Genomic Sci.">
        <title>Complete genome sequence of Mahella australiensis type strain (50-1 BON).</title>
        <authorList>
            <person name="Sikorski J."/>
            <person name="Teshima H."/>
            <person name="Nolan M."/>
            <person name="Lucas S."/>
            <person name="Hammon N."/>
            <person name="Deshpande S."/>
            <person name="Cheng J.F."/>
            <person name="Pitluck S."/>
            <person name="Liolios K."/>
            <person name="Pagani I."/>
            <person name="Ivanova N."/>
            <person name="Huntemann M."/>
            <person name="Mavromatis K."/>
            <person name="Ovchinikova G."/>
            <person name="Pati A."/>
            <person name="Tapia R."/>
            <person name="Han C."/>
            <person name="Goodwin L."/>
            <person name="Chen A."/>
            <person name="Palaniappan K."/>
            <person name="Land M."/>
            <person name="Hauser L."/>
            <person name="Ngatchou-Djao O.D."/>
            <person name="Rohde M."/>
            <person name="Pukall R."/>
            <person name="Spring S."/>
            <person name="Abt B."/>
            <person name="Goker M."/>
            <person name="Detter J.C."/>
            <person name="Woyke T."/>
            <person name="Bristow J."/>
            <person name="Markowitz V."/>
            <person name="Hugenholtz P."/>
            <person name="Eisen J.A."/>
            <person name="Kyrpides N.C."/>
            <person name="Klenk H.P."/>
            <person name="Lapidus A."/>
        </authorList>
    </citation>
    <scope>NUCLEOTIDE SEQUENCE [LARGE SCALE GENOMIC DNA]</scope>
    <source>
        <strain evidence="10">DSM 15567 / CIP 107919 / 50-1 BON</strain>
    </source>
</reference>
<dbReference type="FunFam" id="3.40.50.1950:FF:000001">
    <property type="entry name" value="Flavin prenyltransferase UbiX"/>
    <property type="match status" value="1"/>
</dbReference>
<protein>
    <recommendedName>
        <fullName evidence="7">Flavin prenyltransferase UbiX</fullName>
        <ecNumber evidence="7">2.5.1.129</ecNumber>
    </recommendedName>
</protein>
<organism evidence="9 10">
    <name type="scientific">Mahella australiensis (strain DSM 15567 / CIP 107919 / 50-1 BON)</name>
    <dbReference type="NCBI Taxonomy" id="697281"/>
    <lineage>
        <taxon>Bacteria</taxon>
        <taxon>Bacillati</taxon>
        <taxon>Bacillota</taxon>
        <taxon>Clostridia</taxon>
        <taxon>Thermoanaerobacterales</taxon>
        <taxon>Thermoanaerobacterales Family IV. Incertae Sedis</taxon>
        <taxon>Mahella</taxon>
    </lineage>
</organism>
<keyword evidence="2 7" id="KW-0285">Flavoprotein</keyword>
<feature type="binding site" evidence="7">
    <location>
        <position position="130"/>
    </location>
    <ligand>
        <name>FMN</name>
        <dbReference type="ChEBI" id="CHEBI:58210"/>
    </ligand>
</feature>
<dbReference type="RefSeq" id="WP_013781834.1">
    <property type="nucleotide sequence ID" value="NC_015520.1"/>
</dbReference>
<dbReference type="Pfam" id="PF02441">
    <property type="entry name" value="Flavoprotein"/>
    <property type="match status" value="1"/>
</dbReference>
<dbReference type="KEGG" id="mas:Mahau_2236"/>
<sequence length="197" mass="21351">MNLGRYILGITGASGSIYGIRLAQQLLVRGDEIHLVMTDNGRAVVEYETGYTADELTDDLQGYDGKLESYSIGDIFAPISSGSFKADAMIVAPCSMATLAHIANGISDNLLERAADVCIKERRRLILVPRETPLSSIHLSNMLALSQAGAIVLPAMPAFYHKPQSLDDAVNFVVGKTLDALGIDNDLYKHWNGEIKL</sequence>
<dbReference type="Gene3D" id="3.40.50.1950">
    <property type="entry name" value="Flavin prenyltransferase-like"/>
    <property type="match status" value="1"/>
</dbReference>
<feature type="binding site" evidence="7">
    <location>
        <begin position="95"/>
        <end position="98"/>
    </location>
    <ligand>
        <name>FMN</name>
        <dbReference type="ChEBI" id="CHEBI:58210"/>
    </ligand>
</feature>
<evidence type="ECO:0000256" key="1">
    <source>
        <dbReference type="ARBA" id="ARBA00022602"/>
    </source>
</evidence>
<dbReference type="HAMAP" id="MF_01984">
    <property type="entry name" value="ubiX_pad"/>
    <property type="match status" value="1"/>
</dbReference>
<evidence type="ECO:0000256" key="6">
    <source>
        <dbReference type="ARBA" id="ARBA00060793"/>
    </source>
</evidence>
<name>F4A3F2_MAHA5</name>
<dbReference type="InterPro" id="IPR003382">
    <property type="entry name" value="Flavoprotein"/>
</dbReference>
<evidence type="ECO:0000256" key="4">
    <source>
        <dbReference type="ARBA" id="ARBA00022679"/>
    </source>
</evidence>
<dbReference type="STRING" id="697281.Mahau_2236"/>
<evidence type="ECO:0000256" key="7">
    <source>
        <dbReference type="HAMAP-Rule" id="MF_01984"/>
    </source>
</evidence>
<dbReference type="eggNOG" id="COG0163">
    <property type="taxonomic scope" value="Bacteria"/>
</dbReference>
<dbReference type="GO" id="GO:0106141">
    <property type="term" value="F:flavin prenyltransferase activity"/>
    <property type="evidence" value="ECO:0007669"/>
    <property type="project" value="UniProtKB-EC"/>
</dbReference>
<comment type="similarity">
    <text evidence="6 7">Belongs to the UbiX/PAD1 family.</text>
</comment>
<gene>
    <name evidence="7" type="primary">ubiX</name>
    <name evidence="9" type="ordered locus">Mahau_2236</name>
</gene>
<accession>F4A3F2</accession>
<comment type="function">
    <text evidence="7">Flavin prenyltransferase that catalyzes the synthesis of the prenylated FMN cofactor (prenyl-FMN) for 4-hydroxy-3-polyprenylbenzoic acid decarboxylase UbiD. The prenyltransferase is metal-independent and links a dimethylallyl moiety from dimethylallyl monophosphate (DMAP) to the flavin N5 and C6 atoms of FMN.</text>
</comment>
<reference evidence="10" key="1">
    <citation type="submission" date="2010-11" db="EMBL/GenBank/DDBJ databases">
        <title>The complete genome of Mahella australiensis DSM 15567.</title>
        <authorList>
            <consortium name="US DOE Joint Genome Institute (JGI-PGF)"/>
            <person name="Lucas S."/>
            <person name="Copeland A."/>
            <person name="Lapidus A."/>
            <person name="Bruce D."/>
            <person name="Goodwin L."/>
            <person name="Pitluck S."/>
            <person name="Kyrpides N."/>
            <person name="Mavromatis K."/>
            <person name="Pagani I."/>
            <person name="Ivanova N."/>
            <person name="Teshima H."/>
            <person name="Brettin T."/>
            <person name="Detter J.C."/>
            <person name="Han C."/>
            <person name="Tapia R."/>
            <person name="Land M."/>
            <person name="Hauser L."/>
            <person name="Markowitz V."/>
            <person name="Cheng J.-F."/>
            <person name="Hugenholtz P."/>
            <person name="Woyke T."/>
            <person name="Wu D."/>
            <person name="Spring S."/>
            <person name="Pukall R."/>
            <person name="Steenblock K."/>
            <person name="Schneider S."/>
            <person name="Klenk H.-P."/>
            <person name="Eisen J.A."/>
        </authorList>
    </citation>
    <scope>NUCLEOTIDE SEQUENCE [LARGE SCALE GENOMIC DNA]</scope>
    <source>
        <strain evidence="10">DSM 15567 / CIP 107919 / 50-1 BON</strain>
    </source>
</reference>
<evidence type="ECO:0000259" key="8">
    <source>
        <dbReference type="Pfam" id="PF02441"/>
    </source>
</evidence>
<evidence type="ECO:0000256" key="2">
    <source>
        <dbReference type="ARBA" id="ARBA00022630"/>
    </source>
</evidence>
<keyword evidence="1 7" id="KW-0637">Prenyltransferase</keyword>
<keyword evidence="10" id="KW-1185">Reference proteome</keyword>
<evidence type="ECO:0000256" key="3">
    <source>
        <dbReference type="ARBA" id="ARBA00022643"/>
    </source>
</evidence>
<evidence type="ECO:0000313" key="10">
    <source>
        <dbReference type="Proteomes" id="UP000008457"/>
    </source>
</evidence>
<feature type="binding site" evidence="7">
    <location>
        <position position="160"/>
    </location>
    <ligand>
        <name>dimethylallyl phosphate</name>
        <dbReference type="ChEBI" id="CHEBI:88052"/>
    </ligand>
</feature>
<comment type="catalytic activity">
    <reaction evidence="5 7">
        <text>dimethylallyl phosphate + FMNH2 = prenylated FMNH2 + phosphate</text>
        <dbReference type="Rhea" id="RHEA:37743"/>
        <dbReference type="ChEBI" id="CHEBI:43474"/>
        <dbReference type="ChEBI" id="CHEBI:57618"/>
        <dbReference type="ChEBI" id="CHEBI:87467"/>
        <dbReference type="ChEBI" id="CHEBI:88052"/>
        <dbReference type="EC" id="2.5.1.129"/>
    </reaction>
</comment>
<feature type="binding site" evidence="7">
    <location>
        <position position="176"/>
    </location>
    <ligand>
        <name>dimethylallyl phosphate</name>
        <dbReference type="ChEBI" id="CHEBI:88052"/>
    </ligand>
</feature>
<evidence type="ECO:0000313" key="9">
    <source>
        <dbReference type="EMBL" id="AEE97407.1"/>
    </source>
</evidence>
<dbReference type="NCBIfam" id="TIGR00421">
    <property type="entry name" value="ubiX_pad"/>
    <property type="match status" value="1"/>
</dbReference>
<dbReference type="Proteomes" id="UP000008457">
    <property type="component" value="Chromosome"/>
</dbReference>
<dbReference type="EC" id="2.5.1.129" evidence="7"/>
<dbReference type="GO" id="GO:0016831">
    <property type="term" value="F:carboxy-lyase activity"/>
    <property type="evidence" value="ECO:0007669"/>
    <property type="project" value="TreeGrafter"/>
</dbReference>
<dbReference type="SUPFAM" id="SSF52507">
    <property type="entry name" value="Homo-oligomeric flavin-containing Cys decarboxylases, HFCD"/>
    <property type="match status" value="1"/>
</dbReference>
<evidence type="ECO:0000256" key="5">
    <source>
        <dbReference type="ARBA" id="ARBA00050612"/>
    </source>
</evidence>
<keyword evidence="4 7" id="KW-0808">Transferase</keyword>